<dbReference type="InterPro" id="IPR039633">
    <property type="entry name" value="PAP"/>
</dbReference>
<evidence type="ECO:0000256" key="3">
    <source>
        <dbReference type="SAM" id="MobiDB-lite"/>
    </source>
</evidence>
<evidence type="ECO:0000256" key="1">
    <source>
        <dbReference type="ARBA" id="ARBA00004474"/>
    </source>
</evidence>
<organism evidence="5 6">
    <name type="scientific">Micromonas commoda (strain RCC299 / NOUM17 / CCMP2709)</name>
    <name type="common">Picoplanktonic green alga</name>
    <dbReference type="NCBI Taxonomy" id="296587"/>
    <lineage>
        <taxon>Eukaryota</taxon>
        <taxon>Viridiplantae</taxon>
        <taxon>Chlorophyta</taxon>
        <taxon>Mamiellophyceae</taxon>
        <taxon>Mamiellales</taxon>
        <taxon>Mamiellaceae</taxon>
        <taxon>Micromonas</taxon>
    </lineage>
</organism>
<feature type="compositionally biased region" description="Basic residues" evidence="3">
    <location>
        <begin position="16"/>
        <end position="32"/>
    </location>
</feature>
<keyword evidence="6" id="KW-1185">Reference proteome</keyword>
<dbReference type="OMA" id="IQARSRC"/>
<dbReference type="OrthoDB" id="348976at2759"/>
<protein>
    <recommendedName>
        <fullName evidence="4">Plastid lipid-associated protein/fibrillin conserved domain-containing protein</fullName>
    </recommendedName>
</protein>
<sequence length="302" mass="32025">MATLASHLAAVTARPSHRLVARSASARHRAVTHRPVTTASSSSSADAADASTSTSAAEALLLSRLESVSKTRGASATPADERAIADAVTALELAGGLERPATREEITGTWRLLYTSKSDFDARNPLGSRVDGTAPGIEGFFTSIFGDDDGRKMAEGVRGSSSPIQRTVTSLEAFTIQQAIRLGSRTGKDDRVDQVVQFGENGHLRLSAAASVDAASSPSRIDFTFDLAYFEIKATPLGPLPFGPVRLPYPVPFRILGDEAKGWLDTTYLGENVRISKGNKGTTFVLVREATDGTGVPLPYEF</sequence>
<feature type="compositionally biased region" description="Low complexity" evidence="3">
    <location>
        <begin position="33"/>
        <end position="50"/>
    </location>
</feature>
<dbReference type="GO" id="GO:0009536">
    <property type="term" value="C:plastid"/>
    <property type="evidence" value="ECO:0007669"/>
    <property type="project" value="UniProtKB-SubCell"/>
</dbReference>
<dbReference type="GeneID" id="8248326"/>
<evidence type="ECO:0000313" key="6">
    <source>
        <dbReference type="Proteomes" id="UP000002009"/>
    </source>
</evidence>
<dbReference type="KEGG" id="mis:MICPUN_63397"/>
<evidence type="ECO:0000259" key="4">
    <source>
        <dbReference type="Pfam" id="PF04755"/>
    </source>
</evidence>
<dbReference type="eggNOG" id="ENOG502QUCQ">
    <property type="taxonomic scope" value="Eukaryota"/>
</dbReference>
<dbReference type="InParanoid" id="C1EFT5"/>
<dbReference type="Pfam" id="PF04755">
    <property type="entry name" value="PAP_fibrillin"/>
    <property type="match status" value="2"/>
</dbReference>
<evidence type="ECO:0000256" key="2">
    <source>
        <dbReference type="ARBA" id="ARBA00022640"/>
    </source>
</evidence>
<accession>C1EFT5</accession>
<keyword evidence="2" id="KW-0934">Plastid</keyword>
<proteinExistence type="predicted"/>
<evidence type="ECO:0000313" key="5">
    <source>
        <dbReference type="EMBL" id="ACO66654.1"/>
    </source>
</evidence>
<gene>
    <name evidence="5" type="ORF">MICPUN_63397</name>
</gene>
<dbReference type="Proteomes" id="UP000002009">
    <property type="component" value="Chromosome 13"/>
</dbReference>
<dbReference type="InterPro" id="IPR006843">
    <property type="entry name" value="PAP/fibrillin_dom"/>
</dbReference>
<dbReference type="RefSeq" id="XP_002505396.1">
    <property type="nucleotide sequence ID" value="XM_002505350.1"/>
</dbReference>
<dbReference type="EMBL" id="CP001331">
    <property type="protein sequence ID" value="ACO66654.1"/>
    <property type="molecule type" value="Genomic_DNA"/>
</dbReference>
<comment type="subcellular location">
    <subcellularLocation>
        <location evidence="1">Plastid</location>
    </subcellularLocation>
</comment>
<feature type="domain" description="Plastid lipid-associated protein/fibrillin conserved" evidence="4">
    <location>
        <begin position="69"/>
        <end position="119"/>
    </location>
</feature>
<name>C1EFT5_MICCC</name>
<dbReference type="AlphaFoldDB" id="C1EFT5"/>
<feature type="domain" description="Plastid lipid-associated protein/fibrillin conserved" evidence="4">
    <location>
        <begin position="163"/>
        <end position="286"/>
    </location>
</feature>
<feature type="region of interest" description="Disordered" evidence="3">
    <location>
        <begin position="16"/>
        <end position="50"/>
    </location>
</feature>
<reference evidence="5 6" key="1">
    <citation type="journal article" date="2009" name="Science">
        <title>Green evolution and dynamic adaptations revealed by genomes of the marine picoeukaryotes Micromonas.</title>
        <authorList>
            <person name="Worden A.Z."/>
            <person name="Lee J.H."/>
            <person name="Mock T."/>
            <person name="Rouze P."/>
            <person name="Simmons M.P."/>
            <person name="Aerts A.L."/>
            <person name="Allen A.E."/>
            <person name="Cuvelier M.L."/>
            <person name="Derelle E."/>
            <person name="Everett M.V."/>
            <person name="Foulon E."/>
            <person name="Grimwood J."/>
            <person name="Gundlach H."/>
            <person name="Henrissat B."/>
            <person name="Napoli C."/>
            <person name="McDonald S.M."/>
            <person name="Parker M.S."/>
            <person name="Rombauts S."/>
            <person name="Salamov A."/>
            <person name="Von Dassow P."/>
            <person name="Badger J.H."/>
            <person name="Coutinho P.M."/>
            <person name="Demir E."/>
            <person name="Dubchak I."/>
            <person name="Gentemann C."/>
            <person name="Eikrem W."/>
            <person name="Gready J.E."/>
            <person name="John U."/>
            <person name="Lanier W."/>
            <person name="Lindquist E.A."/>
            <person name="Lucas S."/>
            <person name="Mayer K.F."/>
            <person name="Moreau H."/>
            <person name="Not F."/>
            <person name="Otillar R."/>
            <person name="Panaud O."/>
            <person name="Pangilinan J."/>
            <person name="Paulsen I."/>
            <person name="Piegu B."/>
            <person name="Poliakov A."/>
            <person name="Robbens S."/>
            <person name="Schmutz J."/>
            <person name="Toulza E."/>
            <person name="Wyss T."/>
            <person name="Zelensky A."/>
            <person name="Zhou K."/>
            <person name="Armbrust E.V."/>
            <person name="Bhattacharya D."/>
            <person name="Goodenough U.W."/>
            <person name="Van de Peer Y."/>
            <person name="Grigoriev I.V."/>
        </authorList>
    </citation>
    <scope>NUCLEOTIDE SEQUENCE [LARGE SCALE GENOMIC DNA]</scope>
    <source>
        <strain evidence="6">RCC299 / NOUM17</strain>
    </source>
</reference>
<dbReference type="PANTHER" id="PTHR31906">
    <property type="entry name" value="PLASTID-LIPID-ASSOCIATED PROTEIN 4, CHLOROPLASTIC-RELATED"/>
    <property type="match status" value="1"/>
</dbReference>